<feature type="domain" description="Cytochrome b5 heme-binding" evidence="5">
    <location>
        <begin position="155"/>
        <end position="231"/>
    </location>
</feature>
<feature type="compositionally biased region" description="Low complexity" evidence="4">
    <location>
        <begin position="106"/>
        <end position="116"/>
    </location>
</feature>
<keyword evidence="3" id="KW-0408">Iron</keyword>
<dbReference type="PROSITE" id="PS00191">
    <property type="entry name" value="CYTOCHROME_B5_1"/>
    <property type="match status" value="1"/>
</dbReference>
<dbReference type="PANTHER" id="PTHR46237">
    <property type="entry name" value="CYTOCHROME B5 REDUCTASE 4 FAMILY MEMBER"/>
    <property type="match status" value="1"/>
</dbReference>
<keyword evidence="2" id="KW-0479">Metal-binding</keyword>
<feature type="compositionally biased region" description="Low complexity" evidence="4">
    <location>
        <begin position="1"/>
        <end position="22"/>
    </location>
</feature>
<evidence type="ECO:0000313" key="6">
    <source>
        <dbReference type="EMBL" id="GJN88820.1"/>
    </source>
</evidence>
<evidence type="ECO:0000259" key="5">
    <source>
        <dbReference type="PROSITE" id="PS50255"/>
    </source>
</evidence>
<dbReference type="PANTHER" id="PTHR46237:SF1">
    <property type="entry name" value="CYTOCHROME B5 REDUCTASE 4"/>
    <property type="match status" value="1"/>
</dbReference>
<name>A0AAV5G8I2_9BASI</name>
<organism evidence="6 7">
    <name type="scientific">Rhodotorula paludigena</name>
    <dbReference type="NCBI Taxonomy" id="86838"/>
    <lineage>
        <taxon>Eukaryota</taxon>
        <taxon>Fungi</taxon>
        <taxon>Dikarya</taxon>
        <taxon>Basidiomycota</taxon>
        <taxon>Pucciniomycotina</taxon>
        <taxon>Microbotryomycetes</taxon>
        <taxon>Sporidiobolales</taxon>
        <taxon>Sporidiobolaceae</taxon>
        <taxon>Rhodotorula</taxon>
    </lineage>
</organism>
<dbReference type="InterPro" id="IPR018506">
    <property type="entry name" value="Cyt_B5_heme-BS"/>
</dbReference>
<gene>
    <name evidence="6" type="ORF">Rhopal_001791-T1</name>
</gene>
<dbReference type="GO" id="GO:0020037">
    <property type="term" value="F:heme binding"/>
    <property type="evidence" value="ECO:0007669"/>
    <property type="project" value="InterPro"/>
</dbReference>
<dbReference type="Proteomes" id="UP001342314">
    <property type="component" value="Unassembled WGS sequence"/>
</dbReference>
<keyword evidence="7" id="KW-1185">Reference proteome</keyword>
<dbReference type="InterPro" id="IPR036400">
    <property type="entry name" value="Cyt_B5-like_heme/steroid_sf"/>
</dbReference>
<dbReference type="GO" id="GO:0004128">
    <property type="term" value="F:cytochrome-b5 reductase activity, acting on NAD(P)H"/>
    <property type="evidence" value="ECO:0007669"/>
    <property type="project" value="TreeGrafter"/>
</dbReference>
<feature type="compositionally biased region" description="Acidic residues" evidence="4">
    <location>
        <begin position="77"/>
        <end position="90"/>
    </location>
</feature>
<dbReference type="SMART" id="SM01117">
    <property type="entry name" value="Cyt-b5"/>
    <property type="match status" value="1"/>
</dbReference>
<dbReference type="FunFam" id="3.10.120.10:FF:000001">
    <property type="entry name" value="Cytochrome b5 reductase 4"/>
    <property type="match status" value="1"/>
</dbReference>
<dbReference type="Pfam" id="PF00173">
    <property type="entry name" value="Cyt-b5"/>
    <property type="match status" value="1"/>
</dbReference>
<dbReference type="Gene3D" id="3.10.120.10">
    <property type="entry name" value="Cytochrome b5-like heme/steroid binding domain"/>
    <property type="match status" value="1"/>
</dbReference>
<accession>A0AAV5G8I2</accession>
<dbReference type="AlphaFoldDB" id="A0AAV5G8I2"/>
<dbReference type="Pfam" id="PF04727">
    <property type="entry name" value="ELMO_CED12"/>
    <property type="match status" value="1"/>
</dbReference>
<evidence type="ECO:0000256" key="3">
    <source>
        <dbReference type="ARBA" id="ARBA00023004"/>
    </source>
</evidence>
<dbReference type="InterPro" id="IPR006816">
    <property type="entry name" value="ELMO_dom"/>
</dbReference>
<dbReference type="InterPro" id="IPR001199">
    <property type="entry name" value="Cyt_B5-like_heme/steroid-bd"/>
</dbReference>
<dbReference type="EMBL" id="BQKY01000003">
    <property type="protein sequence ID" value="GJN88820.1"/>
    <property type="molecule type" value="Genomic_DNA"/>
</dbReference>
<evidence type="ECO:0000256" key="4">
    <source>
        <dbReference type="SAM" id="MobiDB-lite"/>
    </source>
</evidence>
<dbReference type="PROSITE" id="PS50255">
    <property type="entry name" value="CYTOCHROME_B5_2"/>
    <property type="match status" value="1"/>
</dbReference>
<evidence type="ECO:0000313" key="7">
    <source>
        <dbReference type="Proteomes" id="UP001342314"/>
    </source>
</evidence>
<keyword evidence="1" id="KW-0349">Heme</keyword>
<feature type="region of interest" description="Disordered" evidence="4">
    <location>
        <begin position="1"/>
        <end position="117"/>
    </location>
</feature>
<dbReference type="SUPFAM" id="SSF55856">
    <property type="entry name" value="Cytochrome b5-like heme/steroid binding domain"/>
    <property type="match status" value="1"/>
</dbReference>
<sequence length="574" mass="62094">MLSTLTGYLGLSSAPSPSAATPQDSIPSIVAEPDTTHVAFPALSSQQRARQPASLAPPSGAPSLSLSPPGAFGSATDSDDADDQEGDDDAPALPEVRVEGGPPPAAAALQPPTTTTRVVKAPKGRVRVEKGFSQLDWARLNRSGEVDLRGGVTELRRITPGEMAAHNSRDDCWQAYGGKVYNVGPFLKFHPGGVGEMMRGAGKDATQLFMLAHAWVNYETLLENCLVGFLPRAMSSAWELYLTPSLTLSLLLEAESPLPSLARWLSQLALYFRPALLRQALAYEQEQRPEGEVVGAGTLRVVDYAVWRLAQQSEPTPASSSPTASVAYRPLSSIPPEDLPAALALAEGIEVPSVEHDLLSVALSRVLSTYALVEAVEARADRPVQQEDGGTTEAQLREVWALLRPEKRDLGTLEGKHWQEIGFHLDSLLFFARTYGSRAAEIVDEAVGGGEHWYPLALASIHMTAFALDLALNRDLQMFLLRAVQTAPDSASPPSPFSSSSDGLAPDLTPFLRLSSDLLLLFHAHWQQGGYTVMQFEQVSGEFQRALRPWIRRGVLDGRALGWERWDEGGVKLD</sequence>
<feature type="compositionally biased region" description="Low complexity" evidence="4">
    <location>
        <begin position="52"/>
        <end position="76"/>
    </location>
</feature>
<proteinExistence type="predicted"/>
<evidence type="ECO:0000256" key="1">
    <source>
        <dbReference type="ARBA" id="ARBA00022617"/>
    </source>
</evidence>
<protein>
    <recommendedName>
        <fullName evidence="5">Cytochrome b5 heme-binding domain-containing protein</fullName>
    </recommendedName>
</protein>
<dbReference type="InterPro" id="IPR051872">
    <property type="entry name" value="Cytochrome_b5/Flavoprotein_Rdt"/>
</dbReference>
<dbReference type="GO" id="GO:0005737">
    <property type="term" value="C:cytoplasm"/>
    <property type="evidence" value="ECO:0007669"/>
    <property type="project" value="TreeGrafter"/>
</dbReference>
<comment type="caution">
    <text evidence="6">The sequence shown here is derived from an EMBL/GenBank/DDBJ whole genome shotgun (WGS) entry which is preliminary data.</text>
</comment>
<evidence type="ECO:0000256" key="2">
    <source>
        <dbReference type="ARBA" id="ARBA00022723"/>
    </source>
</evidence>
<dbReference type="GO" id="GO:0046872">
    <property type="term" value="F:metal ion binding"/>
    <property type="evidence" value="ECO:0007669"/>
    <property type="project" value="UniProtKB-KW"/>
</dbReference>
<reference evidence="6 7" key="1">
    <citation type="submission" date="2021-12" db="EMBL/GenBank/DDBJ databases">
        <title>High titer production of polyol ester of fatty acids by Rhodotorula paludigena BS15 towards product separation-free biomass refinery.</title>
        <authorList>
            <person name="Mano J."/>
            <person name="Ono H."/>
            <person name="Tanaka T."/>
            <person name="Naito K."/>
            <person name="Sushida H."/>
            <person name="Ike M."/>
            <person name="Tokuyasu K."/>
            <person name="Kitaoka M."/>
        </authorList>
    </citation>
    <scope>NUCLEOTIDE SEQUENCE [LARGE SCALE GENOMIC DNA]</scope>
    <source>
        <strain evidence="6 7">BS15</strain>
    </source>
</reference>